<keyword evidence="1 2" id="KW-0129">CBS domain</keyword>
<dbReference type="Proteomes" id="UP000664109">
    <property type="component" value="Unassembled WGS sequence"/>
</dbReference>
<protein>
    <submittedName>
        <fullName evidence="5">CBS domain-containing protein</fullName>
    </submittedName>
</protein>
<name>A0ABS2V369_9ACTN</name>
<dbReference type="Pfam" id="PF00571">
    <property type="entry name" value="CBS"/>
    <property type="match status" value="2"/>
</dbReference>
<dbReference type="Pfam" id="PF04972">
    <property type="entry name" value="BON"/>
    <property type="match status" value="1"/>
</dbReference>
<dbReference type="InterPro" id="IPR051257">
    <property type="entry name" value="Diverse_CBS-Domain"/>
</dbReference>
<evidence type="ECO:0000313" key="5">
    <source>
        <dbReference type="EMBL" id="MBM9624292.1"/>
    </source>
</evidence>
<dbReference type="PROSITE" id="PS50914">
    <property type="entry name" value="BON"/>
    <property type="match status" value="1"/>
</dbReference>
<evidence type="ECO:0000259" key="4">
    <source>
        <dbReference type="PROSITE" id="PS51371"/>
    </source>
</evidence>
<dbReference type="InterPro" id="IPR046342">
    <property type="entry name" value="CBS_dom_sf"/>
</dbReference>
<dbReference type="InterPro" id="IPR000644">
    <property type="entry name" value="CBS_dom"/>
</dbReference>
<proteinExistence type="predicted"/>
<dbReference type="EMBL" id="JAFEJA010000002">
    <property type="protein sequence ID" value="MBM9624292.1"/>
    <property type="molecule type" value="Genomic_DNA"/>
</dbReference>
<evidence type="ECO:0000313" key="6">
    <source>
        <dbReference type="Proteomes" id="UP000664109"/>
    </source>
</evidence>
<dbReference type="Gene3D" id="3.10.580.10">
    <property type="entry name" value="CBS-domain"/>
    <property type="match status" value="1"/>
</dbReference>
<feature type="domain" description="CBS" evidence="4">
    <location>
        <begin position="11"/>
        <end position="70"/>
    </location>
</feature>
<feature type="domain" description="CBS" evidence="4">
    <location>
        <begin position="76"/>
        <end position="132"/>
    </location>
</feature>
<accession>A0ABS2V369</accession>
<dbReference type="PROSITE" id="PS51371">
    <property type="entry name" value="CBS"/>
    <property type="match status" value="2"/>
</dbReference>
<feature type="domain" description="BON" evidence="3">
    <location>
        <begin position="120"/>
        <end position="193"/>
    </location>
</feature>
<keyword evidence="6" id="KW-1185">Reference proteome</keyword>
<dbReference type="SUPFAM" id="SSF54631">
    <property type="entry name" value="CBS-domain pair"/>
    <property type="match status" value="1"/>
</dbReference>
<reference evidence="5 6" key="1">
    <citation type="journal article" date="2016" name="Arch. Microbiol.">
        <title>Streptomyces zhihengii sp. nov., isolated from rhizospheric soil of Psammosilene tunicoides.</title>
        <authorList>
            <person name="Huang M.J."/>
            <person name="Fei J.J."/>
            <person name="Salam N."/>
            <person name="Kim C.J."/>
            <person name="Hozzein W.N."/>
            <person name="Xiao M."/>
            <person name="Huang H.Q."/>
            <person name="Li W.J."/>
        </authorList>
    </citation>
    <scope>NUCLEOTIDE SEQUENCE [LARGE SCALE GENOMIC DNA]</scope>
    <source>
        <strain evidence="5 6">YIM T102</strain>
    </source>
</reference>
<organism evidence="5 6">
    <name type="scientific">Streptomyces zhihengii</name>
    <dbReference type="NCBI Taxonomy" id="1818004"/>
    <lineage>
        <taxon>Bacteria</taxon>
        <taxon>Bacillati</taxon>
        <taxon>Actinomycetota</taxon>
        <taxon>Actinomycetes</taxon>
        <taxon>Kitasatosporales</taxon>
        <taxon>Streptomycetaceae</taxon>
        <taxon>Streptomyces</taxon>
    </lineage>
</organism>
<dbReference type="InterPro" id="IPR007055">
    <property type="entry name" value="BON_dom"/>
</dbReference>
<dbReference type="SMART" id="SM00116">
    <property type="entry name" value="CBS"/>
    <property type="match status" value="2"/>
</dbReference>
<dbReference type="PANTHER" id="PTHR43080:SF29">
    <property type="entry name" value="OS02G0818000 PROTEIN"/>
    <property type="match status" value="1"/>
</dbReference>
<gene>
    <name evidence="5" type="ORF">JE024_37645</name>
</gene>
<dbReference type="PANTHER" id="PTHR43080">
    <property type="entry name" value="CBS DOMAIN-CONTAINING PROTEIN CBSX3, MITOCHONDRIAL"/>
    <property type="match status" value="1"/>
</dbReference>
<dbReference type="CDD" id="cd04586">
    <property type="entry name" value="CBS_pair_BON_assoc"/>
    <property type="match status" value="1"/>
</dbReference>
<dbReference type="PIRSF" id="PIRSF036990">
    <property type="entry name" value="UCP036990_CBS_BON"/>
    <property type="match status" value="1"/>
</dbReference>
<evidence type="ECO:0000256" key="1">
    <source>
        <dbReference type="ARBA" id="ARBA00023122"/>
    </source>
</evidence>
<evidence type="ECO:0000256" key="2">
    <source>
        <dbReference type="PROSITE-ProRule" id="PRU00703"/>
    </source>
</evidence>
<evidence type="ECO:0000259" key="3">
    <source>
        <dbReference type="PROSITE" id="PS50914"/>
    </source>
</evidence>
<dbReference type="InterPro" id="IPR017080">
    <property type="entry name" value="UCP036990_CBS_BON"/>
</dbReference>
<comment type="caution">
    <text evidence="5">The sequence shown here is derived from an EMBL/GenBank/DDBJ whole genome shotgun (WGS) entry which is preliminary data.</text>
</comment>
<sequence length="196" mass="20852">MKRVRSVADVMTHAVITVDGDTPFRRIAETMEQWHVSALPVLSEEGRVVGVVSEADLLLKAEGGDEARAVRARELMTRPAVTVASGASIAEAARLMARGHLKRLPVVDDGRLVGMVSRGDLLKVWLRPEEDLAAEVRLVLVSADALDVRAGVVDGTVVLSGTAPPAYPADVLVRLIRAVPGVVDVDSRLTAARPDA</sequence>